<dbReference type="InterPro" id="IPR000182">
    <property type="entry name" value="GNAT_dom"/>
</dbReference>
<dbReference type="RefSeq" id="WP_329078607.1">
    <property type="nucleotide sequence ID" value="NZ_CP108849.2"/>
</dbReference>
<organism evidence="3 4">
    <name type="scientific">Streptomyces niveus</name>
    <name type="common">Streptomyces spheroides</name>
    <dbReference type="NCBI Taxonomy" id="193462"/>
    <lineage>
        <taxon>Bacteria</taxon>
        <taxon>Bacillati</taxon>
        <taxon>Actinomycetota</taxon>
        <taxon>Actinomycetes</taxon>
        <taxon>Kitasatosporales</taxon>
        <taxon>Streptomycetaceae</taxon>
        <taxon>Streptomyces</taxon>
    </lineage>
</organism>
<dbReference type="SUPFAM" id="SSF55729">
    <property type="entry name" value="Acyl-CoA N-acyltransferases (Nat)"/>
    <property type="match status" value="1"/>
</dbReference>
<dbReference type="InterPro" id="IPR016181">
    <property type="entry name" value="Acyl_CoA_acyltransferase"/>
</dbReference>
<dbReference type="PANTHER" id="PTHR43441">
    <property type="entry name" value="RIBOSOMAL-PROTEIN-SERINE ACETYLTRANSFERASE"/>
    <property type="match status" value="1"/>
</dbReference>
<dbReference type="InterPro" id="IPR051908">
    <property type="entry name" value="Ribosomal_N-acetyltransferase"/>
</dbReference>
<dbReference type="Gene3D" id="3.40.630.30">
    <property type="match status" value="1"/>
</dbReference>
<evidence type="ECO:0000259" key="2">
    <source>
        <dbReference type="PROSITE" id="PS51186"/>
    </source>
</evidence>
<evidence type="ECO:0000256" key="1">
    <source>
        <dbReference type="SAM" id="MobiDB-lite"/>
    </source>
</evidence>
<evidence type="ECO:0000313" key="3">
    <source>
        <dbReference type="EMBL" id="WUX54915.1"/>
    </source>
</evidence>
<evidence type="ECO:0000313" key="4">
    <source>
        <dbReference type="Proteomes" id="UP001432209"/>
    </source>
</evidence>
<proteinExistence type="predicted"/>
<accession>A0ABZ2A894</accession>
<dbReference type="PANTHER" id="PTHR43441:SF10">
    <property type="entry name" value="ACETYLTRANSFERASE"/>
    <property type="match status" value="1"/>
</dbReference>
<gene>
    <name evidence="3" type="ORF">OG442_27120</name>
</gene>
<feature type="region of interest" description="Disordered" evidence="1">
    <location>
        <begin position="1"/>
        <end position="20"/>
    </location>
</feature>
<dbReference type="EMBL" id="CP109495">
    <property type="protein sequence ID" value="WUX54915.1"/>
    <property type="molecule type" value="Genomic_DNA"/>
</dbReference>
<dbReference type="GeneID" id="91342059"/>
<sequence length="201" mass="22119">MEPLTPRSGPPDPSTTSVTTERLRLRPLVPDDIDAVYAACQDPDVQRWTTIPSPYERQHAEHFIGRVVPDMWRAGTNFVFAVEPAGGGPLLASVNAHSHSGVWAVGYWTVKEHRGRGYTTEALRALTRWMFTELGADRVEWRAEAGNEGSRAVALKAGFVMEGTLRAALPMKGTTRDAWIGALLPSDLGLPSRYPYLPARP</sequence>
<reference evidence="3" key="1">
    <citation type="submission" date="2022-10" db="EMBL/GenBank/DDBJ databases">
        <title>The complete genomes of actinobacterial strains from the NBC collection.</title>
        <authorList>
            <person name="Joergensen T.S."/>
            <person name="Alvarez Arevalo M."/>
            <person name="Sterndorff E.B."/>
            <person name="Faurdal D."/>
            <person name="Vuksanovic O."/>
            <person name="Mourched A.-S."/>
            <person name="Charusanti P."/>
            <person name="Shaw S."/>
            <person name="Blin K."/>
            <person name="Weber T."/>
        </authorList>
    </citation>
    <scope>NUCLEOTIDE SEQUENCE</scope>
    <source>
        <strain evidence="3">NBC_01432</strain>
    </source>
</reference>
<protein>
    <submittedName>
        <fullName evidence="3">GNAT family N-acetyltransferase</fullName>
    </submittedName>
</protein>
<keyword evidence="4" id="KW-1185">Reference proteome</keyword>
<name>A0ABZ2A894_STRNV</name>
<dbReference type="Proteomes" id="UP001432209">
    <property type="component" value="Chromosome"/>
</dbReference>
<dbReference type="Pfam" id="PF13302">
    <property type="entry name" value="Acetyltransf_3"/>
    <property type="match status" value="1"/>
</dbReference>
<feature type="domain" description="N-acetyltransferase" evidence="2">
    <location>
        <begin position="23"/>
        <end position="185"/>
    </location>
</feature>
<dbReference type="PROSITE" id="PS51186">
    <property type="entry name" value="GNAT"/>
    <property type="match status" value="1"/>
</dbReference>